<evidence type="ECO:0000256" key="1">
    <source>
        <dbReference type="ARBA" id="ARBA00022614"/>
    </source>
</evidence>
<evidence type="ECO:0000313" key="6">
    <source>
        <dbReference type="Proteomes" id="UP001527925"/>
    </source>
</evidence>
<reference evidence="5 6" key="1">
    <citation type="submission" date="2023-09" db="EMBL/GenBank/DDBJ databases">
        <title>Pangenome analysis of Batrachochytrium dendrobatidis and related Chytrids.</title>
        <authorList>
            <person name="Yacoub M.N."/>
            <person name="Stajich J.E."/>
            <person name="James T.Y."/>
        </authorList>
    </citation>
    <scope>NUCLEOTIDE SEQUENCE [LARGE SCALE GENOMIC DNA]</scope>
    <source>
        <strain evidence="5 6">JEL0888</strain>
    </source>
</reference>
<keyword evidence="2" id="KW-0677">Repeat</keyword>
<organism evidence="5 6">
    <name type="scientific">Polyrhizophydium stewartii</name>
    <dbReference type="NCBI Taxonomy" id="2732419"/>
    <lineage>
        <taxon>Eukaryota</taxon>
        <taxon>Fungi</taxon>
        <taxon>Fungi incertae sedis</taxon>
        <taxon>Chytridiomycota</taxon>
        <taxon>Chytridiomycota incertae sedis</taxon>
        <taxon>Chytridiomycetes</taxon>
        <taxon>Rhizophydiales</taxon>
        <taxon>Rhizophydiales incertae sedis</taxon>
        <taxon>Polyrhizophydium</taxon>
    </lineage>
</organism>
<dbReference type="PANTHER" id="PTHR48065">
    <property type="entry name" value="OS10G0469600 PROTEIN"/>
    <property type="match status" value="1"/>
</dbReference>
<sequence>MDPSDCQALVDAGAVNASALCCAAQAAASHACERGRVVALTLRAPPAALAQALAAAARMPALRRLAIDAAGPPTPLPDALGRLAALESLSITRCGITAPIPDSLAALSSLTALDLSANGIPGGVPPWLASLPRLRTLDLSDNQLSGTLPWSIARLSKLQHLDVSGNAQLSGSIPAGVSRLANLMSIDVAGTQLNAVGWPDTALPALKSIDVTGTPFSATQMLFLAGRPLEAISLSLPVGLVPSWLIGLKSLRRLGLTNSSLTEFPTWILNMTQLQHLDLSGNRIKAFPRSIERLGALQHLDLSNNQIVGEPPLLRDFLNLTSLNISHNNINSTFGSTCLRVSKFRLVFDVSWNRLWGEATDCFRGQVYDVFRIDNNPGIAGNIDYNFAAGASSPSGAAACNVSNTQVCLSSDAMSDWCIATCTYAQPDNSFLSKSATLITSVGCFAVALIVLFSAWVSARRHKRRQRRRRRTSLLNISIYGAEALRNAEAGLKQPSSPTLKRPPSPSLKMDLPGPGLKLSSAGSPGVWRPSSPTRDDMSDISLDDIGEGRGAGFGLNGTGARGMSAAARIDLPRHGTLRSNITTFERRR</sequence>
<comment type="caution">
    <text evidence="5">The sequence shown here is derived from an EMBL/GenBank/DDBJ whole genome shotgun (WGS) entry which is preliminary data.</text>
</comment>
<evidence type="ECO:0000256" key="2">
    <source>
        <dbReference type="ARBA" id="ARBA00022737"/>
    </source>
</evidence>
<keyword evidence="1" id="KW-0433">Leucine-rich repeat</keyword>
<dbReference type="PANTHER" id="PTHR48065:SF7">
    <property type="entry name" value="LEUCINE-RICH REPEAT-CONTAINING N-TERMINAL PLANT-TYPE DOMAIN-CONTAINING PROTEIN"/>
    <property type="match status" value="1"/>
</dbReference>
<dbReference type="SMART" id="SM00369">
    <property type="entry name" value="LRR_TYP"/>
    <property type="match status" value="5"/>
</dbReference>
<feature type="region of interest" description="Disordered" evidence="3">
    <location>
        <begin position="491"/>
        <end position="538"/>
    </location>
</feature>
<dbReference type="SUPFAM" id="SSF52058">
    <property type="entry name" value="L domain-like"/>
    <property type="match status" value="1"/>
</dbReference>
<keyword evidence="4" id="KW-1133">Transmembrane helix</keyword>
<dbReference type="PROSITE" id="PS51450">
    <property type="entry name" value="LRR"/>
    <property type="match status" value="2"/>
</dbReference>
<name>A0ABR4MXP5_9FUNG</name>
<evidence type="ECO:0000256" key="3">
    <source>
        <dbReference type="SAM" id="MobiDB-lite"/>
    </source>
</evidence>
<dbReference type="InterPro" id="IPR032675">
    <property type="entry name" value="LRR_dom_sf"/>
</dbReference>
<evidence type="ECO:0000313" key="5">
    <source>
        <dbReference type="EMBL" id="KAL2911989.1"/>
    </source>
</evidence>
<keyword evidence="6" id="KW-1185">Reference proteome</keyword>
<evidence type="ECO:0008006" key="7">
    <source>
        <dbReference type="Google" id="ProtNLM"/>
    </source>
</evidence>
<dbReference type="InterPro" id="IPR001611">
    <property type="entry name" value="Leu-rich_rpt"/>
</dbReference>
<proteinExistence type="predicted"/>
<dbReference type="EMBL" id="JADGIZ020000081">
    <property type="protein sequence ID" value="KAL2911989.1"/>
    <property type="molecule type" value="Genomic_DNA"/>
</dbReference>
<dbReference type="Pfam" id="PF13516">
    <property type="entry name" value="LRR_6"/>
    <property type="match status" value="1"/>
</dbReference>
<evidence type="ECO:0000256" key="4">
    <source>
        <dbReference type="SAM" id="Phobius"/>
    </source>
</evidence>
<protein>
    <recommendedName>
        <fullName evidence="7">L domain-like protein</fullName>
    </recommendedName>
</protein>
<keyword evidence="4" id="KW-0812">Transmembrane</keyword>
<keyword evidence="4" id="KW-0472">Membrane</keyword>
<dbReference type="Proteomes" id="UP001527925">
    <property type="component" value="Unassembled WGS sequence"/>
</dbReference>
<feature type="transmembrane region" description="Helical" evidence="4">
    <location>
        <begin position="438"/>
        <end position="459"/>
    </location>
</feature>
<accession>A0ABR4MXP5</accession>
<dbReference type="InterPro" id="IPR003591">
    <property type="entry name" value="Leu-rich_rpt_typical-subtyp"/>
</dbReference>
<dbReference type="Pfam" id="PF13855">
    <property type="entry name" value="LRR_8"/>
    <property type="match status" value="2"/>
</dbReference>
<dbReference type="Gene3D" id="3.80.10.10">
    <property type="entry name" value="Ribonuclease Inhibitor"/>
    <property type="match status" value="1"/>
</dbReference>
<gene>
    <name evidence="5" type="ORF">HK105_208536</name>
</gene>
<dbReference type="PRINTS" id="PR00019">
    <property type="entry name" value="LEURICHRPT"/>
</dbReference>